<organism evidence="2 3">
    <name type="scientific">Achaetomium macrosporum</name>
    <dbReference type="NCBI Taxonomy" id="79813"/>
    <lineage>
        <taxon>Eukaryota</taxon>
        <taxon>Fungi</taxon>
        <taxon>Dikarya</taxon>
        <taxon>Ascomycota</taxon>
        <taxon>Pezizomycotina</taxon>
        <taxon>Sordariomycetes</taxon>
        <taxon>Sordariomycetidae</taxon>
        <taxon>Sordariales</taxon>
        <taxon>Chaetomiaceae</taxon>
        <taxon>Achaetomium</taxon>
    </lineage>
</organism>
<evidence type="ECO:0000313" key="3">
    <source>
        <dbReference type="Proteomes" id="UP001303760"/>
    </source>
</evidence>
<feature type="region of interest" description="Disordered" evidence="1">
    <location>
        <begin position="1"/>
        <end position="21"/>
    </location>
</feature>
<evidence type="ECO:0008006" key="4">
    <source>
        <dbReference type="Google" id="ProtNLM"/>
    </source>
</evidence>
<comment type="caution">
    <text evidence="2">The sequence shown here is derived from an EMBL/GenBank/DDBJ whole genome shotgun (WGS) entry which is preliminary data.</text>
</comment>
<feature type="non-terminal residue" evidence="2">
    <location>
        <position position="1"/>
    </location>
</feature>
<evidence type="ECO:0000256" key="1">
    <source>
        <dbReference type="SAM" id="MobiDB-lite"/>
    </source>
</evidence>
<dbReference type="AlphaFoldDB" id="A0AAN7H9M7"/>
<dbReference type="EMBL" id="MU860180">
    <property type="protein sequence ID" value="KAK4236642.1"/>
    <property type="molecule type" value="Genomic_DNA"/>
</dbReference>
<evidence type="ECO:0000313" key="2">
    <source>
        <dbReference type="EMBL" id="KAK4236642.1"/>
    </source>
</evidence>
<dbReference type="Proteomes" id="UP001303760">
    <property type="component" value="Unassembled WGS sequence"/>
</dbReference>
<proteinExistence type="predicted"/>
<accession>A0AAN7H9M7</accession>
<sequence length="188" mass="21499">GRTKKRPTLPDPPRFDGVRRKFRTWKQEMESKLETDGPAIGTKRDQFAYVFARLGDGPQAMAAAYYEHCKQNETTEPIELLEYLSSCYSDPNLSQKALDRLGSMTQGEKEAFASFLPRFEKELADANGAGWTSAVKSNYHKKALNKEMRTELKGQLNMPKEYHKYVHALHDLGAKLDEFPSYSQRRSS</sequence>
<reference evidence="2" key="2">
    <citation type="submission" date="2023-05" db="EMBL/GenBank/DDBJ databases">
        <authorList>
            <consortium name="Lawrence Berkeley National Laboratory"/>
            <person name="Steindorff A."/>
            <person name="Hensen N."/>
            <person name="Bonometti L."/>
            <person name="Westerberg I."/>
            <person name="Brannstrom I.O."/>
            <person name="Guillou S."/>
            <person name="Cros-Aarteil S."/>
            <person name="Calhoun S."/>
            <person name="Haridas S."/>
            <person name="Kuo A."/>
            <person name="Mondo S."/>
            <person name="Pangilinan J."/>
            <person name="Riley R."/>
            <person name="Labutti K."/>
            <person name="Andreopoulos B."/>
            <person name="Lipzen A."/>
            <person name="Chen C."/>
            <person name="Yanf M."/>
            <person name="Daum C."/>
            <person name="Ng V."/>
            <person name="Clum A."/>
            <person name="Ohm R."/>
            <person name="Martin F."/>
            <person name="Silar P."/>
            <person name="Natvig D."/>
            <person name="Lalanne C."/>
            <person name="Gautier V."/>
            <person name="Ament-Velasquez S.L."/>
            <person name="Kruys A."/>
            <person name="Hutchinson M.I."/>
            <person name="Powell A.J."/>
            <person name="Barry K."/>
            <person name="Miller A.N."/>
            <person name="Grigoriev I.V."/>
            <person name="Debuchy R."/>
            <person name="Gladieux P."/>
            <person name="Thoren M.H."/>
            <person name="Johannesson H."/>
        </authorList>
    </citation>
    <scope>NUCLEOTIDE SEQUENCE</scope>
    <source>
        <strain evidence="2">CBS 532.94</strain>
    </source>
</reference>
<gene>
    <name evidence="2" type="ORF">C8A03DRAFT_16726</name>
</gene>
<reference evidence="2" key="1">
    <citation type="journal article" date="2023" name="Mol. Phylogenet. Evol.">
        <title>Genome-scale phylogeny and comparative genomics of the fungal order Sordariales.</title>
        <authorList>
            <person name="Hensen N."/>
            <person name="Bonometti L."/>
            <person name="Westerberg I."/>
            <person name="Brannstrom I.O."/>
            <person name="Guillou S."/>
            <person name="Cros-Aarteil S."/>
            <person name="Calhoun S."/>
            <person name="Haridas S."/>
            <person name="Kuo A."/>
            <person name="Mondo S."/>
            <person name="Pangilinan J."/>
            <person name="Riley R."/>
            <person name="LaButti K."/>
            <person name="Andreopoulos B."/>
            <person name="Lipzen A."/>
            <person name="Chen C."/>
            <person name="Yan M."/>
            <person name="Daum C."/>
            <person name="Ng V."/>
            <person name="Clum A."/>
            <person name="Steindorff A."/>
            <person name="Ohm R.A."/>
            <person name="Martin F."/>
            <person name="Silar P."/>
            <person name="Natvig D.O."/>
            <person name="Lalanne C."/>
            <person name="Gautier V."/>
            <person name="Ament-Velasquez S.L."/>
            <person name="Kruys A."/>
            <person name="Hutchinson M.I."/>
            <person name="Powell A.J."/>
            <person name="Barry K."/>
            <person name="Miller A.N."/>
            <person name="Grigoriev I.V."/>
            <person name="Debuchy R."/>
            <person name="Gladieux P."/>
            <person name="Hiltunen Thoren M."/>
            <person name="Johannesson H."/>
        </authorList>
    </citation>
    <scope>NUCLEOTIDE SEQUENCE</scope>
    <source>
        <strain evidence="2">CBS 532.94</strain>
    </source>
</reference>
<name>A0AAN7H9M7_9PEZI</name>
<protein>
    <recommendedName>
        <fullName evidence="4">Retrotransposon gag domain-containing protein</fullName>
    </recommendedName>
</protein>
<keyword evidence="3" id="KW-1185">Reference proteome</keyword>